<proteinExistence type="predicted"/>
<name>A0A9Q3CPY5_9BASI</name>
<evidence type="ECO:0008006" key="3">
    <source>
        <dbReference type="Google" id="ProtNLM"/>
    </source>
</evidence>
<gene>
    <name evidence="1" type="ORF">O181_027638</name>
</gene>
<dbReference type="GO" id="GO:0003676">
    <property type="term" value="F:nucleic acid binding"/>
    <property type="evidence" value="ECO:0007669"/>
    <property type="project" value="InterPro"/>
</dbReference>
<protein>
    <recommendedName>
        <fullName evidence="3">RNase H type-1 domain-containing protein</fullName>
    </recommendedName>
</protein>
<dbReference type="SUPFAM" id="SSF53098">
    <property type="entry name" value="Ribonuclease H-like"/>
    <property type="match status" value="1"/>
</dbReference>
<dbReference type="InterPro" id="IPR012337">
    <property type="entry name" value="RNaseH-like_sf"/>
</dbReference>
<sequence>MEGRGAAAILANEGTELKTCAGKESILTNFGTNLIALKLCLDEIDTHIGCGNNLKGISIFSDRKTSIESISLPKQSNPSQAVMMKICEKLRSWSSTFPIRLLWFPGHRNIPQKGKVNQLEKEETQTQHISKFIQQTIRISKLKQHTKQHLKTQTPLTNYSTTGN</sequence>
<keyword evidence="2" id="KW-1185">Reference proteome</keyword>
<dbReference type="Gene3D" id="3.30.420.10">
    <property type="entry name" value="Ribonuclease H-like superfamily/Ribonuclease H"/>
    <property type="match status" value="1"/>
</dbReference>
<reference evidence="1" key="1">
    <citation type="submission" date="2021-03" db="EMBL/GenBank/DDBJ databases">
        <title>Draft genome sequence of rust myrtle Austropuccinia psidii MF-1, a brazilian biotype.</title>
        <authorList>
            <person name="Quecine M.C."/>
            <person name="Pachon D.M.R."/>
            <person name="Bonatelli M.L."/>
            <person name="Correr F.H."/>
            <person name="Franceschini L.M."/>
            <person name="Leite T.F."/>
            <person name="Margarido G.R.A."/>
            <person name="Almeida C.A."/>
            <person name="Ferrarezi J.A."/>
            <person name="Labate C.A."/>
        </authorList>
    </citation>
    <scope>NUCLEOTIDE SEQUENCE</scope>
    <source>
        <strain evidence="1">MF-1</strain>
    </source>
</reference>
<comment type="caution">
    <text evidence="1">The sequence shown here is derived from an EMBL/GenBank/DDBJ whole genome shotgun (WGS) entry which is preliminary data.</text>
</comment>
<dbReference type="AlphaFoldDB" id="A0A9Q3CPY5"/>
<accession>A0A9Q3CPY5</accession>
<dbReference type="OrthoDB" id="2731295at2759"/>
<dbReference type="InterPro" id="IPR036397">
    <property type="entry name" value="RNaseH_sf"/>
</dbReference>
<evidence type="ECO:0000313" key="1">
    <source>
        <dbReference type="EMBL" id="MBW0487923.1"/>
    </source>
</evidence>
<dbReference type="EMBL" id="AVOT02009349">
    <property type="protein sequence ID" value="MBW0487923.1"/>
    <property type="molecule type" value="Genomic_DNA"/>
</dbReference>
<evidence type="ECO:0000313" key="2">
    <source>
        <dbReference type="Proteomes" id="UP000765509"/>
    </source>
</evidence>
<dbReference type="Proteomes" id="UP000765509">
    <property type="component" value="Unassembled WGS sequence"/>
</dbReference>
<organism evidence="1 2">
    <name type="scientific">Austropuccinia psidii MF-1</name>
    <dbReference type="NCBI Taxonomy" id="1389203"/>
    <lineage>
        <taxon>Eukaryota</taxon>
        <taxon>Fungi</taxon>
        <taxon>Dikarya</taxon>
        <taxon>Basidiomycota</taxon>
        <taxon>Pucciniomycotina</taxon>
        <taxon>Pucciniomycetes</taxon>
        <taxon>Pucciniales</taxon>
        <taxon>Sphaerophragmiaceae</taxon>
        <taxon>Austropuccinia</taxon>
    </lineage>
</organism>